<dbReference type="AlphaFoldDB" id="A0A3N7HIN2"/>
<evidence type="ECO:0000313" key="1">
    <source>
        <dbReference type="EMBL" id="RQP21897.1"/>
    </source>
</evidence>
<keyword evidence="2" id="KW-1185">Reference proteome</keyword>
<evidence type="ECO:0000313" key="2">
    <source>
        <dbReference type="Proteomes" id="UP000267464"/>
    </source>
</evidence>
<reference evidence="1 2" key="2">
    <citation type="submission" date="2018-12" db="EMBL/GenBank/DDBJ databases">
        <title>Rhizobacter gummiphilus sp. nov., a rubber-degrading bacterium isolated from the soil of a botanical garden in Japan.</title>
        <authorList>
            <person name="Shunsuke S.S."/>
        </authorList>
    </citation>
    <scope>NUCLEOTIDE SEQUENCE [LARGE SCALE GENOMIC DNA]</scope>
    <source>
        <strain evidence="1 2">S-16</strain>
    </source>
</reference>
<gene>
    <name evidence="1" type="ORF">DZC73_26010</name>
</gene>
<dbReference type="RefSeq" id="WP_124543307.1">
    <property type="nucleotide sequence ID" value="NZ_QUSW01000009.1"/>
</dbReference>
<organism evidence="1 2">
    <name type="scientific">Piscinibacter terrae</name>
    <dbReference type="NCBI Taxonomy" id="2496871"/>
    <lineage>
        <taxon>Bacteria</taxon>
        <taxon>Pseudomonadati</taxon>
        <taxon>Pseudomonadota</taxon>
        <taxon>Betaproteobacteria</taxon>
        <taxon>Burkholderiales</taxon>
        <taxon>Sphaerotilaceae</taxon>
        <taxon>Piscinibacter</taxon>
    </lineage>
</organism>
<evidence type="ECO:0008006" key="3">
    <source>
        <dbReference type="Google" id="ProtNLM"/>
    </source>
</evidence>
<sequence length="78" mass="7731">MPRPGAVASFAASASTDSALALGQAPAFAMGMTYLAMADSIGLAMENAVANQQRGQVIAGAAVNQILALIIIKGASKP</sequence>
<comment type="caution">
    <text evidence="1">The sequence shown here is derived from an EMBL/GenBank/DDBJ whole genome shotgun (WGS) entry which is preliminary data.</text>
</comment>
<dbReference type="Pfam" id="PF11747">
    <property type="entry name" value="RebB"/>
    <property type="match status" value="1"/>
</dbReference>
<dbReference type="InterPro" id="IPR021070">
    <property type="entry name" value="Killing_trait_RebB"/>
</dbReference>
<protein>
    <recommendedName>
        <fullName evidence="3">Killing trait domain-containing protein</fullName>
    </recommendedName>
</protein>
<dbReference type="OrthoDB" id="9035214at2"/>
<dbReference type="EMBL" id="QUSW01000009">
    <property type="protein sequence ID" value="RQP21897.1"/>
    <property type="molecule type" value="Genomic_DNA"/>
</dbReference>
<dbReference type="Proteomes" id="UP000267464">
    <property type="component" value="Unassembled WGS sequence"/>
</dbReference>
<name>A0A3N7HIN2_9BURK</name>
<proteinExistence type="predicted"/>
<accession>A0A3N7HIN2</accession>
<reference evidence="1 2" key="1">
    <citation type="submission" date="2018-08" db="EMBL/GenBank/DDBJ databases">
        <authorList>
            <person name="Khan S.A."/>
            <person name="Jeon C.O."/>
            <person name="Chun B.H."/>
            <person name="Jeong S.E."/>
        </authorList>
    </citation>
    <scope>NUCLEOTIDE SEQUENCE [LARGE SCALE GENOMIC DNA]</scope>
    <source>
        <strain evidence="1 2">S-16</strain>
    </source>
</reference>